<sequence>MSGYKSLCHTHLLCNHWPLDLTSKGTRSSLHIENGSAVHKRRLLEGHNPVLALPSADSDVRKLQPPAEELVAGKQAVLLTQPVAVREESLRTCRLG</sequence>
<protein>
    <submittedName>
        <fullName evidence="1">Uncharacterized protein</fullName>
    </submittedName>
</protein>
<evidence type="ECO:0000313" key="1">
    <source>
        <dbReference type="EMBL" id="OJA08187.1"/>
    </source>
</evidence>
<accession>A0A1J8PK41</accession>
<keyword evidence="2" id="KW-1185">Reference proteome</keyword>
<comment type="caution">
    <text evidence="1">The sequence shown here is derived from an EMBL/GenBank/DDBJ whole genome shotgun (WGS) entry which is preliminary data.</text>
</comment>
<dbReference type="AlphaFoldDB" id="A0A1J8PK41"/>
<dbReference type="Proteomes" id="UP000183567">
    <property type="component" value="Unassembled WGS sequence"/>
</dbReference>
<reference evidence="1 2" key="1">
    <citation type="submission" date="2016-03" db="EMBL/GenBank/DDBJ databases">
        <title>Comparative genomics of the ectomycorrhizal sister species Rhizopogon vinicolor and Rhizopogon vesiculosus (Basidiomycota: Boletales) reveals a divergence of the mating type B locus.</title>
        <authorList>
            <person name="Mujic A.B."/>
            <person name="Kuo A."/>
            <person name="Tritt A."/>
            <person name="Lipzen A."/>
            <person name="Chen C."/>
            <person name="Johnson J."/>
            <person name="Sharma A."/>
            <person name="Barry K."/>
            <person name="Grigoriev I.V."/>
            <person name="Spatafora J.W."/>
        </authorList>
    </citation>
    <scope>NUCLEOTIDE SEQUENCE [LARGE SCALE GENOMIC DNA]</scope>
    <source>
        <strain evidence="1 2">AM-OR11-056</strain>
    </source>
</reference>
<dbReference type="EMBL" id="LVVM01006395">
    <property type="protein sequence ID" value="OJA08187.1"/>
    <property type="molecule type" value="Genomic_DNA"/>
</dbReference>
<name>A0A1J8PK41_9AGAM</name>
<organism evidence="1 2">
    <name type="scientific">Rhizopogon vesiculosus</name>
    <dbReference type="NCBI Taxonomy" id="180088"/>
    <lineage>
        <taxon>Eukaryota</taxon>
        <taxon>Fungi</taxon>
        <taxon>Dikarya</taxon>
        <taxon>Basidiomycota</taxon>
        <taxon>Agaricomycotina</taxon>
        <taxon>Agaricomycetes</taxon>
        <taxon>Agaricomycetidae</taxon>
        <taxon>Boletales</taxon>
        <taxon>Suillineae</taxon>
        <taxon>Rhizopogonaceae</taxon>
        <taxon>Rhizopogon</taxon>
    </lineage>
</organism>
<proteinExistence type="predicted"/>
<gene>
    <name evidence="1" type="ORF">AZE42_08608</name>
</gene>
<evidence type="ECO:0000313" key="2">
    <source>
        <dbReference type="Proteomes" id="UP000183567"/>
    </source>
</evidence>